<dbReference type="Proteomes" id="UP000194946">
    <property type="component" value="Unassembled WGS sequence"/>
</dbReference>
<dbReference type="GO" id="GO:0008237">
    <property type="term" value="F:metallopeptidase activity"/>
    <property type="evidence" value="ECO:0007669"/>
    <property type="project" value="InterPro"/>
</dbReference>
<gene>
    <name evidence="1" type="ORF">HK18_08375</name>
</gene>
<dbReference type="Gene3D" id="3.40.390.10">
    <property type="entry name" value="Collagenase (Catalytic Domain)"/>
    <property type="match status" value="1"/>
</dbReference>
<accession>A0A251ZV27</accession>
<evidence type="ECO:0000313" key="1">
    <source>
        <dbReference type="EMBL" id="OUI78518.1"/>
    </source>
</evidence>
<evidence type="ECO:0000313" key="2">
    <source>
        <dbReference type="Proteomes" id="UP000194946"/>
    </source>
</evidence>
<sequence>MEKWQQCKDLSKFCRTENNKDPNALQQWQQERSKFSAECCWSINDPDLKDYDKEVRLSTHDIYKKYLENGKFSYAEADNNAWTAHYRMLIPLKSKRNVIIKMTFELSTVEKGITNQEIEGIKQLILQIKNIWNGNFALKVTDTSITCCNPIILPIEFDIQFAYKGEKIANGEKNPHKIKLYKIVPQSGAVKRPHLEAGKTFILETDKDRGFNVLYTYAHEFAHALGIPDHYGYDEKTNSIVQYYQPNGKLDDTRFVALKNSQGRDKDAPDADIMNAFNSYKIIKQQGWNIGIAAKKIINNKRYQCDIIFKGK</sequence>
<name>A0A251ZV27_9PROT</name>
<organism evidence="1 2">
    <name type="scientific">Commensalibacter intestini</name>
    <dbReference type="NCBI Taxonomy" id="479936"/>
    <lineage>
        <taxon>Bacteria</taxon>
        <taxon>Pseudomonadati</taxon>
        <taxon>Pseudomonadota</taxon>
        <taxon>Alphaproteobacteria</taxon>
        <taxon>Acetobacterales</taxon>
        <taxon>Acetobacteraceae</taxon>
    </lineage>
</organism>
<reference evidence="2" key="1">
    <citation type="submission" date="2014-06" db="EMBL/GenBank/DDBJ databases">
        <authorList>
            <person name="Winans N.J."/>
            <person name="Newell P.D."/>
            <person name="Douglas A.E."/>
        </authorList>
    </citation>
    <scope>NUCLEOTIDE SEQUENCE [LARGE SCALE GENOMIC DNA]</scope>
    <source>
        <strain evidence="2">DmL_052</strain>
    </source>
</reference>
<protein>
    <submittedName>
        <fullName evidence="1">Uncharacterized protein</fullName>
    </submittedName>
</protein>
<dbReference type="AlphaFoldDB" id="A0A251ZV27"/>
<dbReference type="EMBL" id="JOPB01000006">
    <property type="protein sequence ID" value="OUI78518.1"/>
    <property type="molecule type" value="Genomic_DNA"/>
</dbReference>
<dbReference type="RefSeq" id="WP_086632248.1">
    <property type="nucleotide sequence ID" value="NZ_JOPB01000006.1"/>
</dbReference>
<comment type="caution">
    <text evidence="1">The sequence shown here is derived from an EMBL/GenBank/DDBJ whole genome shotgun (WGS) entry which is preliminary data.</text>
</comment>
<proteinExistence type="predicted"/>
<dbReference type="SUPFAM" id="SSF55486">
    <property type="entry name" value="Metalloproteases ('zincins'), catalytic domain"/>
    <property type="match status" value="1"/>
</dbReference>
<keyword evidence="2" id="KW-1185">Reference proteome</keyword>
<dbReference type="InterPro" id="IPR024079">
    <property type="entry name" value="MetalloPept_cat_dom_sf"/>
</dbReference>